<feature type="signal peptide" evidence="3">
    <location>
        <begin position="1"/>
        <end position="36"/>
    </location>
</feature>
<evidence type="ECO:0000259" key="4">
    <source>
        <dbReference type="Pfam" id="PF02563"/>
    </source>
</evidence>
<dbReference type="InterPro" id="IPR003715">
    <property type="entry name" value="Poly_export_N"/>
</dbReference>
<dbReference type="Pfam" id="PF02563">
    <property type="entry name" value="Poly_export"/>
    <property type="match status" value="1"/>
</dbReference>
<evidence type="ECO:0000259" key="5">
    <source>
        <dbReference type="Pfam" id="PF10531"/>
    </source>
</evidence>
<sequence length="459" mass="49496">MFTHRSTTCSVRASSRMRWLSGLLAFLAVILSSGHAAQAESRSAYSLVGDDKVKVTIVDWRSGEGEYREWEALGGVYRIDAVGRIAIPLVGEVDAAGVTTSELADRIAGKLAGRSSTGKPPSVSVEISEYGPIYVTGEVEKPGQYPFAPELTVMKAVSLAGGLRRPSDPAESRVEREQIQSARTLKEGQIDRNDLLVRQARLRAELASEDDFAVPEAIVGAPNVEQIVADERSFQRLRWTEFQGKLEAARSLKALFAEEIDSLVAKIASQEEQVALVGRELKSISDLVQRGLTVSSREFGLQRIVAESQSQLLDLRVALTRARQAQEQAERSLTELANERNSQIQSELGTIATQLRKAELAIRIAGLMMDETAYFSARLDAGDAENSTRIAYRITRKNAAGGQAVIAADPQTIIAPRDLVEVITMPHGASTSAVDGGTGNSPQAADRLTRPNSGAAGPS</sequence>
<accession>Q1YMT3</accession>
<feature type="domain" description="Soluble ligand binding" evidence="5">
    <location>
        <begin position="133"/>
        <end position="176"/>
    </location>
</feature>
<dbReference type="EMBL" id="AAPJ01000001">
    <property type="protein sequence ID" value="EAS51298.1"/>
    <property type="molecule type" value="Genomic_DNA"/>
</dbReference>
<dbReference type="RefSeq" id="WP_009209940.1">
    <property type="nucleotide sequence ID" value="NZ_BBWP01000021.1"/>
</dbReference>
<dbReference type="BioCyc" id="AURANTIMONAS:SI859A1_02113-MONOMER"/>
<evidence type="ECO:0000256" key="3">
    <source>
        <dbReference type="SAM" id="SignalP"/>
    </source>
</evidence>
<comment type="caution">
    <text evidence="7">The sequence shown here is derived from an EMBL/GenBank/DDBJ whole genome shotgun (WGS) entry which is preliminary data.</text>
</comment>
<evidence type="ECO:0000256" key="2">
    <source>
        <dbReference type="SAM" id="MobiDB-lite"/>
    </source>
</evidence>
<organism evidence="7 8">
    <name type="scientific">Aurantimonas manganoxydans (strain ATCC BAA-1229 / DSM 21871 / SI85-9A1)</name>
    <dbReference type="NCBI Taxonomy" id="287752"/>
    <lineage>
        <taxon>Bacteria</taxon>
        <taxon>Pseudomonadati</taxon>
        <taxon>Pseudomonadota</taxon>
        <taxon>Alphaproteobacteria</taxon>
        <taxon>Hyphomicrobiales</taxon>
        <taxon>Aurantimonadaceae</taxon>
        <taxon>Aurantimonas</taxon>
    </lineage>
</organism>
<dbReference type="AlphaFoldDB" id="Q1YMT3"/>
<feature type="chain" id="PRO_5004198078" evidence="3">
    <location>
        <begin position="37"/>
        <end position="459"/>
    </location>
</feature>
<dbReference type="GO" id="GO:0015159">
    <property type="term" value="F:polysaccharide transmembrane transporter activity"/>
    <property type="evidence" value="ECO:0007669"/>
    <property type="project" value="InterPro"/>
</dbReference>
<dbReference type="InterPro" id="IPR058781">
    <property type="entry name" value="HH_AprE-like"/>
</dbReference>
<feature type="domain" description="AprE-like long alpha-helical hairpin" evidence="6">
    <location>
        <begin position="191"/>
        <end position="365"/>
    </location>
</feature>
<feature type="domain" description="Polysaccharide export protein N-terminal" evidence="4">
    <location>
        <begin position="40"/>
        <end position="127"/>
    </location>
</feature>
<reference evidence="7 8" key="1">
    <citation type="journal article" date="2008" name="Appl. Environ. Microbiol.">
        <title>Genomic insights into Mn(II) oxidation by the marine alphaproteobacterium Aurantimonas sp. strain SI85-9A1.</title>
        <authorList>
            <person name="Dick G.J."/>
            <person name="Podell S."/>
            <person name="Johnson H.A."/>
            <person name="Rivera-Espinoza Y."/>
            <person name="Bernier-Latmani R."/>
            <person name="McCarthy J.K."/>
            <person name="Torpey J.W."/>
            <person name="Clement B.G."/>
            <person name="Gaasterland T."/>
            <person name="Tebo B.M."/>
        </authorList>
    </citation>
    <scope>NUCLEOTIDE SEQUENCE [LARGE SCALE GENOMIC DNA]</scope>
    <source>
        <strain evidence="7 8">SI85-9A1</strain>
    </source>
</reference>
<evidence type="ECO:0000313" key="7">
    <source>
        <dbReference type="EMBL" id="EAS51298.1"/>
    </source>
</evidence>
<protein>
    <submittedName>
        <fullName evidence="7">Uncharacterized protein</fullName>
    </submittedName>
</protein>
<name>Q1YMT3_AURMS</name>
<feature type="region of interest" description="Disordered" evidence="2">
    <location>
        <begin position="429"/>
        <end position="459"/>
    </location>
</feature>
<keyword evidence="8" id="KW-1185">Reference proteome</keyword>
<proteinExistence type="predicted"/>
<keyword evidence="1 3" id="KW-0732">Signal</keyword>
<gene>
    <name evidence="7" type="ORF">SI859A1_02113</name>
</gene>
<dbReference type="Pfam" id="PF25994">
    <property type="entry name" value="HH_AprE"/>
    <property type="match status" value="1"/>
</dbReference>
<evidence type="ECO:0000259" key="6">
    <source>
        <dbReference type="Pfam" id="PF25994"/>
    </source>
</evidence>
<dbReference type="Pfam" id="PF10531">
    <property type="entry name" value="SLBB"/>
    <property type="match status" value="1"/>
</dbReference>
<dbReference type="InterPro" id="IPR049712">
    <property type="entry name" value="Poly_export"/>
</dbReference>
<evidence type="ECO:0000256" key="1">
    <source>
        <dbReference type="ARBA" id="ARBA00022729"/>
    </source>
</evidence>
<dbReference type="OrthoDB" id="9798876at2"/>
<dbReference type="PANTHER" id="PTHR33619:SF3">
    <property type="entry name" value="POLYSACCHARIDE EXPORT PROTEIN GFCE-RELATED"/>
    <property type="match status" value="1"/>
</dbReference>
<dbReference type="Proteomes" id="UP000000321">
    <property type="component" value="Unassembled WGS sequence"/>
</dbReference>
<evidence type="ECO:0000313" key="8">
    <source>
        <dbReference type="Proteomes" id="UP000000321"/>
    </source>
</evidence>
<dbReference type="PANTHER" id="PTHR33619">
    <property type="entry name" value="POLYSACCHARIDE EXPORT PROTEIN GFCE-RELATED"/>
    <property type="match status" value="1"/>
</dbReference>
<dbReference type="HOGENOM" id="CLU_037300_1_0_5"/>
<dbReference type="InterPro" id="IPR019554">
    <property type="entry name" value="Soluble_ligand-bd"/>
</dbReference>
<dbReference type="Gene3D" id="3.30.1950.10">
    <property type="entry name" value="wza like domain"/>
    <property type="match status" value="1"/>
</dbReference>